<dbReference type="InterPro" id="IPR025150">
    <property type="entry name" value="GH123_cat"/>
</dbReference>
<protein>
    <submittedName>
        <fullName evidence="2">DUF4091 domain-containing protein</fullName>
    </submittedName>
</protein>
<dbReference type="Pfam" id="PF13320">
    <property type="entry name" value="GH123_cat"/>
    <property type="match status" value="1"/>
</dbReference>
<evidence type="ECO:0000259" key="1">
    <source>
        <dbReference type="Pfam" id="PF13320"/>
    </source>
</evidence>
<evidence type="ECO:0000313" key="2">
    <source>
        <dbReference type="EMBL" id="MSS58550.1"/>
    </source>
</evidence>
<gene>
    <name evidence="2" type="ORF">FYJ51_06485</name>
</gene>
<keyword evidence="3" id="KW-1185">Reference proteome</keyword>
<reference evidence="2 3" key="1">
    <citation type="submission" date="2019-08" db="EMBL/GenBank/DDBJ databases">
        <title>In-depth cultivation of the pig gut microbiome towards novel bacterial diversity and tailored functional studies.</title>
        <authorList>
            <person name="Wylensek D."/>
            <person name="Hitch T.C.A."/>
            <person name="Clavel T."/>
        </authorList>
    </citation>
    <scope>NUCLEOTIDE SEQUENCE [LARGE SCALE GENOMIC DNA]</scope>
    <source>
        <strain evidence="2 3">Oil+RF-744-GAM-WT-6</strain>
    </source>
</reference>
<evidence type="ECO:0000313" key="3">
    <source>
        <dbReference type="Proteomes" id="UP000461880"/>
    </source>
</evidence>
<organism evidence="2 3">
    <name type="scientific">Stecheria intestinalis</name>
    <dbReference type="NCBI Taxonomy" id="2606630"/>
    <lineage>
        <taxon>Bacteria</taxon>
        <taxon>Bacillati</taxon>
        <taxon>Bacillota</taxon>
        <taxon>Erysipelotrichia</taxon>
        <taxon>Erysipelotrichales</taxon>
        <taxon>Erysipelotrichaceae</taxon>
        <taxon>Stecheria</taxon>
    </lineage>
</organism>
<dbReference type="Proteomes" id="UP000461880">
    <property type="component" value="Unassembled WGS sequence"/>
</dbReference>
<dbReference type="AlphaFoldDB" id="A0A7X2TFW2"/>
<dbReference type="EMBL" id="VUMN01000013">
    <property type="protein sequence ID" value="MSS58550.1"/>
    <property type="molecule type" value="Genomic_DNA"/>
</dbReference>
<dbReference type="RefSeq" id="WP_154504357.1">
    <property type="nucleotide sequence ID" value="NZ_VUMN01000013.1"/>
</dbReference>
<comment type="caution">
    <text evidence="2">The sequence shown here is derived from an EMBL/GenBank/DDBJ whole genome shotgun (WGS) entry which is preliminary data.</text>
</comment>
<proteinExistence type="predicted"/>
<feature type="domain" description="Glycoside hydrolase 123 catalytic" evidence="1">
    <location>
        <begin position="177"/>
        <end position="504"/>
    </location>
</feature>
<sequence length="588" mass="65399">MIQTILPVHAEGGSFSAVFSDPGKLEQASESYAYQDLDHAVIDVWRDDLSSAKIAVTAEAGMTISASVSAFSRKNGEVLSADSVSIGWLADTEASLGTREGSPSILAPDRVTAETEKIFSAGETGYLWITVRTDCDTDEGTYDGTIVLRNGTSEETCRLRIRVSSLVNEENFSLDLWQYPYASLRYYQILNHEEAFSAAHQNVLRQTLRAYYDAGGRTITASILDEPWSHQTYDDYPGMVRWSRNAENQIVYDYSAFDAWVSLCMEEGIDKRIECFTILPWNNKITVHHEDGTAEGITAIPGTDEYTWIWSAFLRDFIAHLEEKGWKDKTVIAMDERDPAMVQAAIQVILSVTGSDGKPLGISDSINSLMEDVSFYDDIDILSVSLGCFSDSALISEQISHRKAFGKETILYNCSGNYPNAFAFSKPEESLWVMYYAAALDFDGYMRWALDAWNEDPLSSADYMPLESGDTFLLYPGEKDGNGMDLSESVRFLMIAQGIRNARKALYLKEHLEEKELFAEGLESIRRAAGSYHAHGAMTAADGSSEIISSEASRMQELIRLGTILMEREAAGSDPGLYVLRLKKIAEQ</sequence>
<name>A0A7X2TFW2_9FIRM</name>
<accession>A0A7X2TFW2</accession>